<proteinExistence type="predicted"/>
<organism evidence="1 2">
    <name type="scientific">Streptomyces beijiangensis</name>
    <dbReference type="NCBI Taxonomy" id="163361"/>
    <lineage>
        <taxon>Bacteria</taxon>
        <taxon>Bacillati</taxon>
        <taxon>Actinomycetota</taxon>
        <taxon>Actinomycetes</taxon>
        <taxon>Kitasatosporales</taxon>
        <taxon>Streptomycetaceae</taxon>
        <taxon>Streptomyces</taxon>
    </lineage>
</organism>
<accession>A0A939JK01</accession>
<name>A0A939JK01_9ACTN</name>
<comment type="caution">
    <text evidence="1">The sequence shown here is derived from an EMBL/GenBank/DDBJ whole genome shotgun (WGS) entry which is preliminary data.</text>
</comment>
<keyword evidence="2" id="KW-1185">Reference proteome</keyword>
<dbReference type="RefSeq" id="WP_206964613.1">
    <property type="nucleotide sequence ID" value="NZ_BAAAJJ010000002.1"/>
</dbReference>
<protein>
    <submittedName>
        <fullName evidence="1">Uncharacterized protein</fullName>
    </submittedName>
</protein>
<sequence>MATPRQVTIIGTDSDGYTWVCGHCPESAPQPLPTREEACEAFDAHYDSAPSVANPGWINELLTAGEQLATAAQTAAAWEQILTAAPAETIAAWRRPGQVHPVR</sequence>
<dbReference type="EMBL" id="JAFLRJ010000231">
    <property type="protein sequence ID" value="MBO0514790.1"/>
    <property type="molecule type" value="Genomic_DNA"/>
</dbReference>
<evidence type="ECO:0000313" key="1">
    <source>
        <dbReference type="EMBL" id="MBO0514790.1"/>
    </source>
</evidence>
<evidence type="ECO:0000313" key="2">
    <source>
        <dbReference type="Proteomes" id="UP000664167"/>
    </source>
</evidence>
<dbReference type="Proteomes" id="UP000664167">
    <property type="component" value="Unassembled WGS sequence"/>
</dbReference>
<dbReference type="AlphaFoldDB" id="A0A939JK01"/>
<reference evidence="1" key="1">
    <citation type="submission" date="2021-03" db="EMBL/GenBank/DDBJ databases">
        <title>Streptomyces poriferae sp. nov., a novel marine sponge-derived Actinobacteria species with anti-MRSA activity.</title>
        <authorList>
            <person name="Sandoval-Powers M."/>
            <person name="Kralova S."/>
            <person name="Nguyen G.-S."/>
            <person name="Fawwal D."/>
            <person name="Degnes K."/>
            <person name="Klinkenberg G."/>
            <person name="Sletta H."/>
            <person name="Wentzel A."/>
            <person name="Liles M.R."/>
        </authorList>
    </citation>
    <scope>NUCLEOTIDE SEQUENCE</scope>
    <source>
        <strain evidence="1">DSM 41794</strain>
    </source>
</reference>
<gene>
    <name evidence="1" type="ORF">J0695_23765</name>
</gene>